<dbReference type="EMBL" id="JAMZEB010000002">
    <property type="protein sequence ID" value="MCP2364175.1"/>
    <property type="molecule type" value="Genomic_DNA"/>
</dbReference>
<feature type="region of interest" description="Disordered" evidence="2">
    <location>
        <begin position="1"/>
        <end position="56"/>
    </location>
</feature>
<feature type="domain" description="Restriction endonuclease type IV Mrr" evidence="3">
    <location>
        <begin position="411"/>
        <end position="523"/>
    </location>
</feature>
<comment type="caution">
    <text evidence="4">The sequence shown here is derived from an EMBL/GenBank/DDBJ whole genome shotgun (WGS) entry which is preliminary data.</text>
</comment>
<dbReference type="InterPro" id="IPR011335">
    <property type="entry name" value="Restrct_endonuc-II-like"/>
</dbReference>
<dbReference type="InterPro" id="IPR052906">
    <property type="entry name" value="Type_IV_Methyl-Rstrct_Enzyme"/>
</dbReference>
<feature type="compositionally biased region" description="Basic and acidic residues" evidence="2">
    <location>
        <begin position="36"/>
        <end position="56"/>
    </location>
</feature>
<dbReference type="AlphaFoldDB" id="A0A9X2GUL2"/>
<dbReference type="Proteomes" id="UP001139648">
    <property type="component" value="Unassembled WGS sequence"/>
</dbReference>
<feature type="compositionally biased region" description="Basic and acidic residues" evidence="2">
    <location>
        <begin position="7"/>
        <end position="26"/>
    </location>
</feature>
<dbReference type="SUPFAM" id="SSF52980">
    <property type="entry name" value="Restriction endonuclease-like"/>
    <property type="match status" value="1"/>
</dbReference>
<reference evidence="4" key="1">
    <citation type="submission" date="2022-06" db="EMBL/GenBank/DDBJ databases">
        <title>Sequencing the genomes of 1000 actinobacteria strains.</title>
        <authorList>
            <person name="Klenk H.-P."/>
        </authorList>
    </citation>
    <scope>NUCLEOTIDE SEQUENCE</scope>
    <source>
        <strain evidence="4">DSM 46694</strain>
    </source>
</reference>
<evidence type="ECO:0000256" key="1">
    <source>
        <dbReference type="SAM" id="Coils"/>
    </source>
</evidence>
<dbReference type="GO" id="GO:0009307">
    <property type="term" value="P:DNA restriction-modification system"/>
    <property type="evidence" value="ECO:0007669"/>
    <property type="project" value="InterPro"/>
</dbReference>
<keyword evidence="1" id="KW-0175">Coiled coil</keyword>
<sequence length="543" mass="61727">MAKRRGQLTDRQRERARRLRLEEQARRARAQAALKAQRERQRAERAAAQKAAATERERKRLYVEGRKAEAAEMTADVAETIKTLDSVLIAGIGQRISVTFSSLRRTYDAPPFDPGGLDQPDPRPSWAQFAPRPPGMLRRLLGGDARYEQKEAEQRRLYEQACAEYDIRDAERHRRLDERYRAHQQRIAQEKAQVDRHNREIDEFERAVRAGEPEPVAQYFTMGLDASVYPDDFPHQTRAIYRPEARELVVDYELPPLKIVPTVRGYKHVQTRDEMDAIPASKKEIDARYARLIAQVAVRTLHEIFTADPAELVTVATFKGRVSVKDKATGLPERPYLIDVSAERELFSTFVLADLDPVYTLKKLNALVSPHPYDLEAVRPVVDFEALLAQYKFVEGIDAVAGLDSRRDLLGLTPAEFEHFVRQLFEAMGMKSWVTQASRDDGVDAVAINEDPMFGGLCIIQAKRYSKAVGIEAVRALAGVMEDKRATKGILVTTSWVGTDSRDFAARHGRMRIIECEELKYLCREHLDLDVLISLPKAPPKRS</sequence>
<organism evidence="4 5">
    <name type="scientific">Nonomuraea thailandensis</name>
    <dbReference type="NCBI Taxonomy" id="1188745"/>
    <lineage>
        <taxon>Bacteria</taxon>
        <taxon>Bacillati</taxon>
        <taxon>Actinomycetota</taxon>
        <taxon>Actinomycetes</taxon>
        <taxon>Streptosporangiales</taxon>
        <taxon>Streptosporangiaceae</taxon>
        <taxon>Nonomuraea</taxon>
    </lineage>
</organism>
<evidence type="ECO:0000259" key="3">
    <source>
        <dbReference type="Pfam" id="PF04471"/>
    </source>
</evidence>
<dbReference type="GO" id="GO:0003677">
    <property type="term" value="F:DNA binding"/>
    <property type="evidence" value="ECO:0007669"/>
    <property type="project" value="InterPro"/>
</dbReference>
<dbReference type="GO" id="GO:0015666">
    <property type="term" value="F:restriction endodeoxyribonuclease activity"/>
    <property type="evidence" value="ECO:0007669"/>
    <property type="project" value="TreeGrafter"/>
</dbReference>
<evidence type="ECO:0000256" key="2">
    <source>
        <dbReference type="SAM" id="MobiDB-lite"/>
    </source>
</evidence>
<dbReference type="PANTHER" id="PTHR30015">
    <property type="entry name" value="MRR RESTRICTION SYSTEM PROTEIN"/>
    <property type="match status" value="1"/>
</dbReference>
<dbReference type="Gene3D" id="3.40.1350.10">
    <property type="match status" value="1"/>
</dbReference>
<evidence type="ECO:0000313" key="4">
    <source>
        <dbReference type="EMBL" id="MCP2364175.1"/>
    </source>
</evidence>
<proteinExistence type="predicted"/>
<dbReference type="PANTHER" id="PTHR30015:SF7">
    <property type="entry name" value="TYPE IV METHYL-DIRECTED RESTRICTION ENZYME ECOKMRR"/>
    <property type="match status" value="1"/>
</dbReference>
<dbReference type="Pfam" id="PF04471">
    <property type="entry name" value="Mrr_cat"/>
    <property type="match status" value="1"/>
</dbReference>
<dbReference type="InterPro" id="IPR007560">
    <property type="entry name" value="Restrct_endonuc_IV_Mrr"/>
</dbReference>
<keyword evidence="5" id="KW-1185">Reference proteome</keyword>
<dbReference type="InterPro" id="IPR011856">
    <property type="entry name" value="tRNA_endonuc-like_dom_sf"/>
</dbReference>
<dbReference type="RefSeq" id="WP_253756382.1">
    <property type="nucleotide sequence ID" value="NZ_BAABKA010000012.1"/>
</dbReference>
<accession>A0A9X2GUL2</accession>
<protein>
    <submittedName>
        <fullName evidence="4">Restriction system protein</fullName>
    </submittedName>
</protein>
<name>A0A9X2GUL2_9ACTN</name>
<gene>
    <name evidence="4" type="ORF">HD597_011195</name>
</gene>
<evidence type="ECO:0000313" key="5">
    <source>
        <dbReference type="Proteomes" id="UP001139648"/>
    </source>
</evidence>
<feature type="coiled-coil region" evidence="1">
    <location>
        <begin position="173"/>
        <end position="207"/>
    </location>
</feature>